<feature type="domain" description="Secretion system C-terminal sorting" evidence="5">
    <location>
        <begin position="756"/>
        <end position="827"/>
    </location>
</feature>
<dbReference type="AlphaFoldDB" id="A0A1G7IV27"/>
<evidence type="ECO:0000313" key="6">
    <source>
        <dbReference type="EMBL" id="SDF16475.1"/>
    </source>
</evidence>
<dbReference type="Proteomes" id="UP000199321">
    <property type="component" value="Unassembled WGS sequence"/>
</dbReference>
<name>A0A1G7IV27_9FLAO</name>
<reference evidence="6 7" key="1">
    <citation type="submission" date="2016-10" db="EMBL/GenBank/DDBJ databases">
        <authorList>
            <person name="de Groot N.N."/>
        </authorList>
    </citation>
    <scope>NUCLEOTIDE SEQUENCE [LARGE SCALE GENOMIC DNA]</scope>
    <source>
        <strain evidence="6 7">DSM 16195</strain>
    </source>
</reference>
<dbReference type="InterPro" id="IPR050310">
    <property type="entry name" value="VPS10-sortilin"/>
</dbReference>
<evidence type="ECO:0000259" key="4">
    <source>
        <dbReference type="Pfam" id="PF15902"/>
    </source>
</evidence>
<dbReference type="InterPro" id="IPR031778">
    <property type="entry name" value="Sortilin_N"/>
</dbReference>
<evidence type="ECO:0000259" key="5">
    <source>
        <dbReference type="Pfam" id="PF18962"/>
    </source>
</evidence>
<dbReference type="InterPro" id="IPR026444">
    <property type="entry name" value="Secre_tail"/>
</dbReference>
<proteinExistence type="predicted"/>
<dbReference type="RefSeq" id="WP_093145247.1">
    <property type="nucleotide sequence ID" value="NZ_BMWO01000008.1"/>
</dbReference>
<protein>
    <submittedName>
        <fullName evidence="6">Por secretion system C-terminal sorting domain-containing protein</fullName>
    </submittedName>
</protein>
<evidence type="ECO:0000256" key="3">
    <source>
        <dbReference type="SAM" id="SignalP"/>
    </source>
</evidence>
<dbReference type="OrthoDB" id="9757947at2"/>
<organism evidence="6 7">
    <name type="scientific">Ulvibacter litoralis</name>
    <dbReference type="NCBI Taxonomy" id="227084"/>
    <lineage>
        <taxon>Bacteria</taxon>
        <taxon>Pseudomonadati</taxon>
        <taxon>Bacteroidota</taxon>
        <taxon>Flavobacteriia</taxon>
        <taxon>Flavobacteriales</taxon>
        <taxon>Flavobacteriaceae</taxon>
        <taxon>Ulvibacter</taxon>
    </lineage>
</organism>
<feature type="chain" id="PRO_5011637749" evidence="3">
    <location>
        <begin position="23"/>
        <end position="829"/>
    </location>
</feature>
<dbReference type="PANTHER" id="PTHR12106:SF27">
    <property type="entry name" value="SORTILIN-RELATED RECEPTOR"/>
    <property type="match status" value="1"/>
</dbReference>
<evidence type="ECO:0000256" key="2">
    <source>
        <dbReference type="ARBA" id="ARBA00022737"/>
    </source>
</evidence>
<sequence length="829" mass="90268">MKKHLKALLFVAFFAGITTMQSQEYLKMIEEGTHSVQEIVANAEAYFANRDKGRGTGYKQFKRWEYNATRLMNEDGYLRSVSENIAEWESYNAYLNETAQSRPALLDNWQELGPVSWNATTSWNPGVGRITAISVDKTDNDHIIVGANTGGVWRTTDAGQNWTPLNDDFSNLAVYSVAIDPSNSSTYYFGSNSGMIFKSTDSGATWDQIGDINNSNINKILIHPTNSDIMFVTGSGVYATFDGGTTWTQPVSDSSGYDVEFKPGDLSVVYASGSGVHKSVDGGQTFTTISGFSNGPKMIGVSADDANVVYVLEANGGSFGGLYKSVNSGSSFSELDHSGRNYFGYDTNGFDSGGQAPRDMDIAVKPNDVDEVHIAGVLTWRSTDGGVSFNNTSDWIPNDAANANVGYCHADVDILEFEGTTLYVGTDGGIFKAENTNTVSANYFEDITEGMGIRQFYKIGVSQTEDVVVTGGAQDNGTSFYTEAGGWKDWLGADGMEGFVDKTNSNTMYGMIQNGGMYRTSNAGTTITNIVEPGQASGEWVTPFEQDPVLVNTIYVGYNIVYKSTNRGFSWEPISQVLNGNLDHLKIAPSNNLIMYAANSGTLYRTDDGGATNWVTTANPGGIIRSVAIHPTNPNKVAVASSTTNKVYVSNDGGATWINYKKNLPNFSSLALVWDDNGQDGLYLGMDYGVYYIDNTFTEWQPYSNNLPNVIINELDINNETNMLYAATYGRGLWVSPLVEDNLGVADKLSGESIQVHPNPATNELTISLAETIEADVRVFDVLGKVKIYEANVFLDNNHTINLESLASGVYFVRINSEKGTVTKKFIKN</sequence>
<dbReference type="EMBL" id="FNBA01000007">
    <property type="protein sequence ID" value="SDF16475.1"/>
    <property type="molecule type" value="Genomic_DNA"/>
</dbReference>
<dbReference type="InterPro" id="IPR015943">
    <property type="entry name" value="WD40/YVTN_repeat-like_dom_sf"/>
</dbReference>
<accession>A0A1G7IV27</accession>
<keyword evidence="1 3" id="KW-0732">Signal</keyword>
<keyword evidence="2" id="KW-0677">Repeat</keyword>
<dbReference type="Pfam" id="PF15902">
    <property type="entry name" value="Sortilin-Vps10"/>
    <property type="match status" value="2"/>
</dbReference>
<feature type="domain" description="Sortilin N-terminal" evidence="4">
    <location>
        <begin position="152"/>
        <end position="249"/>
    </location>
</feature>
<evidence type="ECO:0000256" key="1">
    <source>
        <dbReference type="ARBA" id="ARBA00022729"/>
    </source>
</evidence>
<dbReference type="SUPFAM" id="SSF110296">
    <property type="entry name" value="Oligoxyloglucan reducing end-specific cellobiohydrolase"/>
    <property type="match status" value="2"/>
</dbReference>
<dbReference type="Gene3D" id="2.130.10.10">
    <property type="entry name" value="YVTN repeat-like/Quinoprotein amine dehydrogenase"/>
    <property type="match status" value="5"/>
</dbReference>
<dbReference type="Pfam" id="PF18962">
    <property type="entry name" value="Por_Secre_tail"/>
    <property type="match status" value="1"/>
</dbReference>
<feature type="domain" description="Sortilin N-terminal" evidence="4">
    <location>
        <begin position="561"/>
        <end position="666"/>
    </location>
</feature>
<keyword evidence="7" id="KW-1185">Reference proteome</keyword>
<dbReference type="CDD" id="cd15482">
    <property type="entry name" value="Sialidase_non-viral"/>
    <property type="match status" value="1"/>
</dbReference>
<evidence type="ECO:0000313" key="7">
    <source>
        <dbReference type="Proteomes" id="UP000199321"/>
    </source>
</evidence>
<dbReference type="STRING" id="227084.SAMN05421855_10732"/>
<gene>
    <name evidence="6" type="ORF">SAMN05421855_10732</name>
</gene>
<dbReference type="NCBIfam" id="TIGR04183">
    <property type="entry name" value="Por_Secre_tail"/>
    <property type="match status" value="1"/>
</dbReference>
<feature type="signal peptide" evidence="3">
    <location>
        <begin position="1"/>
        <end position="22"/>
    </location>
</feature>
<dbReference type="PANTHER" id="PTHR12106">
    <property type="entry name" value="SORTILIN RELATED"/>
    <property type="match status" value="1"/>
</dbReference>